<reference evidence="4" key="1">
    <citation type="submission" date="2023-06" db="EMBL/GenBank/DDBJ databases">
        <title>Genome-scale phylogeny and comparative genomics of the fungal order Sordariales.</title>
        <authorList>
            <consortium name="Lawrence Berkeley National Laboratory"/>
            <person name="Hensen N."/>
            <person name="Bonometti L."/>
            <person name="Westerberg I."/>
            <person name="Brannstrom I.O."/>
            <person name="Guillou S."/>
            <person name="Cros-Aarteil S."/>
            <person name="Calhoun S."/>
            <person name="Haridas S."/>
            <person name="Kuo A."/>
            <person name="Mondo S."/>
            <person name="Pangilinan J."/>
            <person name="Riley R."/>
            <person name="LaButti K."/>
            <person name="Andreopoulos B."/>
            <person name="Lipzen A."/>
            <person name="Chen C."/>
            <person name="Yanf M."/>
            <person name="Daum C."/>
            <person name="Ng V."/>
            <person name="Clum A."/>
            <person name="Steindorff A."/>
            <person name="Ohm R."/>
            <person name="Martin F."/>
            <person name="Silar P."/>
            <person name="Natvig D."/>
            <person name="Lalanne C."/>
            <person name="Gautier V."/>
            <person name="Ament-velasquez S.L."/>
            <person name="Kruys A."/>
            <person name="Hutchinson M.I."/>
            <person name="Powell A.J."/>
            <person name="Barry K."/>
            <person name="Miller A.N."/>
            <person name="Grigoriev I.V."/>
            <person name="Debuchy R."/>
            <person name="Gladieux P."/>
            <person name="Thoren M.H."/>
            <person name="Johannesson H."/>
        </authorList>
    </citation>
    <scope>NUCLEOTIDE SEQUENCE</scope>
    <source>
        <strain evidence="4">SMH3187-1</strain>
    </source>
</reference>
<dbReference type="InterPro" id="IPR006176">
    <property type="entry name" value="3-OHacyl-CoA_DH_NAD-bd"/>
</dbReference>
<dbReference type="Pfam" id="PF02737">
    <property type="entry name" value="3HCDH_N"/>
    <property type="match status" value="1"/>
</dbReference>
<dbReference type="Gene3D" id="3.40.50.720">
    <property type="entry name" value="NAD(P)-binding Rossmann-like Domain"/>
    <property type="match status" value="1"/>
</dbReference>
<dbReference type="InterPro" id="IPR013328">
    <property type="entry name" value="6PGD_dom2"/>
</dbReference>
<dbReference type="GO" id="GO:0070403">
    <property type="term" value="F:NAD+ binding"/>
    <property type="evidence" value="ECO:0007669"/>
    <property type="project" value="InterPro"/>
</dbReference>
<keyword evidence="1" id="KW-0560">Oxidoreductase</keyword>
<dbReference type="InterPro" id="IPR008927">
    <property type="entry name" value="6-PGluconate_DH-like_C_sf"/>
</dbReference>
<dbReference type="InterPro" id="IPR006108">
    <property type="entry name" value="3HC_DH_C"/>
</dbReference>
<dbReference type="PANTHER" id="PTHR48075:SF3">
    <property type="entry name" value="3-HYDROXYACYL-COA DEHYDROGENASE"/>
    <property type="match status" value="1"/>
</dbReference>
<evidence type="ECO:0008006" key="6">
    <source>
        <dbReference type="Google" id="ProtNLM"/>
    </source>
</evidence>
<dbReference type="SUPFAM" id="SSF48179">
    <property type="entry name" value="6-phosphogluconate dehydrogenase C-terminal domain-like"/>
    <property type="match status" value="1"/>
</dbReference>
<organism evidence="4 5">
    <name type="scientific">Schizothecium vesticola</name>
    <dbReference type="NCBI Taxonomy" id="314040"/>
    <lineage>
        <taxon>Eukaryota</taxon>
        <taxon>Fungi</taxon>
        <taxon>Dikarya</taxon>
        <taxon>Ascomycota</taxon>
        <taxon>Pezizomycotina</taxon>
        <taxon>Sordariomycetes</taxon>
        <taxon>Sordariomycetidae</taxon>
        <taxon>Sordariales</taxon>
        <taxon>Schizotheciaceae</taxon>
        <taxon>Schizothecium</taxon>
    </lineage>
</organism>
<name>A0AA40K2M1_9PEZI</name>
<evidence type="ECO:0000313" key="4">
    <source>
        <dbReference type="EMBL" id="KAK0743668.1"/>
    </source>
</evidence>
<protein>
    <recommendedName>
        <fullName evidence="6">3-hydroxyacyl-CoA dehydrogenase</fullName>
    </recommendedName>
</protein>
<feature type="domain" description="3-hydroxyacyl-CoA dehydrogenase NAD binding" evidence="3">
    <location>
        <begin position="95"/>
        <end position="286"/>
    </location>
</feature>
<dbReference type="PANTHER" id="PTHR48075">
    <property type="entry name" value="3-HYDROXYACYL-COA DEHYDROGENASE FAMILY PROTEIN"/>
    <property type="match status" value="1"/>
</dbReference>
<dbReference type="Proteomes" id="UP001172155">
    <property type="component" value="Unassembled WGS sequence"/>
</dbReference>
<dbReference type="InterPro" id="IPR036291">
    <property type="entry name" value="NAD(P)-bd_dom_sf"/>
</dbReference>
<evidence type="ECO:0000256" key="1">
    <source>
        <dbReference type="ARBA" id="ARBA00023002"/>
    </source>
</evidence>
<proteinExistence type="predicted"/>
<keyword evidence="5" id="KW-1185">Reference proteome</keyword>
<dbReference type="EMBL" id="JAUKUD010000005">
    <property type="protein sequence ID" value="KAK0743668.1"/>
    <property type="molecule type" value="Genomic_DNA"/>
</dbReference>
<evidence type="ECO:0000259" key="3">
    <source>
        <dbReference type="Pfam" id="PF02737"/>
    </source>
</evidence>
<sequence length="418" mass="47170">MVAMLSRAVARPPKVPGTLRTIYTSRDRNSTTRCLCNPSRWESRRTSCLANEKITQVRNISTRPQPFFDSSLKDTHIAPPHWKHPTEHCLNERPVLIVGAGNLGRRLAVIWASNLRPVTLYDTSQDALDSAIEYVTDNLGDYCTARDTHPGHIFGTTDVRVATTTGRHEGTPPETEAADIELNSGAKGPWMAIDCLPESLELKVAVLSELEDLLPENCIMASNARNLMTAEMAPYLHHPERLLNTHYYIPPRNRMVELMSSTRTYDEIFPFLTAQMRRVGLVPIVVPGQSQGFIFNRIWGACKRETLAVLSEGLAMPDDVDALFRDFFHAEKGPCQRMDEVGLDTVAMVEMHALELRTGAKPEMAGLRVVEWLRRRYVDQNRLGEKTGDGLFTKEERDELKARHRHSRFKDVEETPGA</sequence>
<gene>
    <name evidence="4" type="ORF">B0T18DRAFT_188393</name>
</gene>
<dbReference type="Pfam" id="PF00725">
    <property type="entry name" value="3HCDH"/>
    <property type="match status" value="1"/>
</dbReference>
<dbReference type="Gene3D" id="1.10.1040.10">
    <property type="entry name" value="N-(1-d-carboxylethyl)-l-norvaline Dehydrogenase, domain 2"/>
    <property type="match status" value="1"/>
</dbReference>
<evidence type="ECO:0000259" key="2">
    <source>
        <dbReference type="Pfam" id="PF00725"/>
    </source>
</evidence>
<dbReference type="AlphaFoldDB" id="A0AA40K2M1"/>
<accession>A0AA40K2M1</accession>
<dbReference type="GO" id="GO:0016616">
    <property type="term" value="F:oxidoreductase activity, acting on the CH-OH group of donors, NAD or NADP as acceptor"/>
    <property type="evidence" value="ECO:0007669"/>
    <property type="project" value="InterPro"/>
</dbReference>
<dbReference type="SUPFAM" id="SSF51735">
    <property type="entry name" value="NAD(P)-binding Rossmann-fold domains"/>
    <property type="match status" value="1"/>
</dbReference>
<feature type="domain" description="3-hydroxyacyl-CoA dehydrogenase C-terminal" evidence="2">
    <location>
        <begin position="292"/>
        <end position="392"/>
    </location>
</feature>
<evidence type="ECO:0000313" key="5">
    <source>
        <dbReference type="Proteomes" id="UP001172155"/>
    </source>
</evidence>
<dbReference type="GO" id="GO:0006631">
    <property type="term" value="P:fatty acid metabolic process"/>
    <property type="evidence" value="ECO:0007669"/>
    <property type="project" value="InterPro"/>
</dbReference>
<comment type="caution">
    <text evidence="4">The sequence shown here is derived from an EMBL/GenBank/DDBJ whole genome shotgun (WGS) entry which is preliminary data.</text>
</comment>